<evidence type="ECO:0000313" key="1">
    <source>
        <dbReference type="EMBL" id="RIP25995.1"/>
    </source>
</evidence>
<dbReference type="Proteomes" id="UP000885256">
    <property type="component" value="Unassembled WGS sequence"/>
</dbReference>
<proteinExistence type="predicted"/>
<comment type="caution">
    <text evidence="2">The sequence shown here is derived from an EMBL/GenBank/DDBJ whole genome shotgun (WGS) entry which is preliminary data.</text>
</comment>
<dbReference type="Proteomes" id="UP000839536">
    <property type="component" value="Unassembled WGS sequence"/>
</dbReference>
<name>A0A232SHK4_SALER</name>
<accession>A0A232SHK4</accession>
<reference evidence="1" key="1">
    <citation type="submission" date="2018-08" db="EMBL/GenBank/DDBJ databases">
        <title>Whole genome sequencing of Salmonella enterica serotype newport.</title>
        <authorList>
            <person name="Bell R."/>
        </authorList>
    </citation>
    <scope>NUCLEOTIDE SEQUENCE [LARGE SCALE GENOMIC DNA]</scope>
    <source>
        <strain evidence="1">CFSAN048053</strain>
    </source>
</reference>
<dbReference type="AlphaFoldDB" id="A0A232SHK4"/>
<sequence length="61" mass="6608">MQVQRWPQAAPQLALAGSAGSGKRMQNHAPYGCMAYFVKNSGIYGDFLTGYCAASPARRRV</sequence>
<reference evidence="2" key="2">
    <citation type="submission" date="2019-01" db="EMBL/GenBank/DDBJ databases">
        <title>Whole genome sequencing of Salmonella enterica.</title>
        <authorList>
            <person name="Cao G."/>
        </authorList>
    </citation>
    <scope>NUCLEOTIDE SEQUENCE [LARGE SCALE GENOMIC DNA]</scope>
    <source>
        <strain evidence="2">CFSAN074594</strain>
    </source>
</reference>
<protein>
    <recommendedName>
        <fullName evidence="3">Acetyl xylan esterase</fullName>
    </recommendedName>
</protein>
<evidence type="ECO:0008006" key="3">
    <source>
        <dbReference type="Google" id="ProtNLM"/>
    </source>
</evidence>
<dbReference type="EMBL" id="SDIQ01000019">
    <property type="protein sequence ID" value="RXL21419.1"/>
    <property type="molecule type" value="Genomic_DNA"/>
</dbReference>
<gene>
    <name evidence="1" type="ORF">A7D45_18825</name>
    <name evidence="2" type="ORF">EKD96_13005</name>
</gene>
<dbReference type="EMBL" id="QWJL01000018">
    <property type="protein sequence ID" value="RIP25995.1"/>
    <property type="molecule type" value="Genomic_DNA"/>
</dbReference>
<organism evidence="2">
    <name type="scientific">Salmonella enterica</name>
    <name type="common">Salmonella choleraesuis</name>
    <dbReference type="NCBI Taxonomy" id="28901"/>
    <lineage>
        <taxon>Bacteria</taxon>
        <taxon>Pseudomonadati</taxon>
        <taxon>Pseudomonadota</taxon>
        <taxon>Gammaproteobacteria</taxon>
        <taxon>Enterobacterales</taxon>
        <taxon>Enterobacteriaceae</taxon>
        <taxon>Salmonella</taxon>
    </lineage>
</organism>
<evidence type="ECO:0000313" key="2">
    <source>
        <dbReference type="EMBL" id="RXL21419.1"/>
    </source>
</evidence>